<feature type="non-terminal residue" evidence="1">
    <location>
        <position position="1"/>
    </location>
</feature>
<proteinExistence type="predicted"/>
<protein>
    <submittedName>
        <fullName evidence="1">Uncharacterized protein</fullName>
    </submittedName>
</protein>
<accession>A0ABN9QQ59</accession>
<organism evidence="1 2">
    <name type="scientific">Prorocentrum cordatum</name>
    <dbReference type="NCBI Taxonomy" id="2364126"/>
    <lineage>
        <taxon>Eukaryota</taxon>
        <taxon>Sar</taxon>
        <taxon>Alveolata</taxon>
        <taxon>Dinophyceae</taxon>
        <taxon>Prorocentrales</taxon>
        <taxon>Prorocentraceae</taxon>
        <taxon>Prorocentrum</taxon>
    </lineage>
</organism>
<dbReference type="Proteomes" id="UP001189429">
    <property type="component" value="Unassembled WGS sequence"/>
</dbReference>
<gene>
    <name evidence="1" type="ORF">PCOR1329_LOCUS13964</name>
</gene>
<sequence>EHGRLRALWWVRAGLVDPAVPARTVAGILGEFPTGECQAVSQESVGRVRDALCNIILGINQSEIRALAASACDDGTFIMHRVRDECSTRLRSYSASAHAGAGLPVRGPASKIQNNVITIYGPGESGHVNALTELQPLGRKDDPTLATAVIGAIRCLHVLVGDGVNTNQHVCKRVSFHFTEDARRNGYTYLLVEFVCGSHVGNLCVLVSVCARRCKDPVENDALCANASRYFRHLVPAYVEEYASTLRDWVRADLDMVIEAAIPAEVAASRDALRALCGDLVLPPAILRLLNRRIGALEHSAPAGVDRGAVAGGACAELYKFAAVVDEHPAHTRFFTFAICIHTLLGMKLLGAPSR</sequence>
<keyword evidence="2" id="KW-1185">Reference proteome</keyword>
<evidence type="ECO:0000313" key="2">
    <source>
        <dbReference type="Proteomes" id="UP001189429"/>
    </source>
</evidence>
<name>A0ABN9QQ59_9DINO</name>
<reference evidence="1" key="1">
    <citation type="submission" date="2023-10" db="EMBL/GenBank/DDBJ databases">
        <authorList>
            <person name="Chen Y."/>
            <person name="Shah S."/>
            <person name="Dougan E. K."/>
            <person name="Thang M."/>
            <person name="Chan C."/>
        </authorList>
    </citation>
    <scope>NUCLEOTIDE SEQUENCE [LARGE SCALE GENOMIC DNA]</scope>
</reference>
<comment type="caution">
    <text evidence="1">The sequence shown here is derived from an EMBL/GenBank/DDBJ whole genome shotgun (WGS) entry which is preliminary data.</text>
</comment>
<dbReference type="EMBL" id="CAUYUJ010004144">
    <property type="protein sequence ID" value="CAK0808330.1"/>
    <property type="molecule type" value="Genomic_DNA"/>
</dbReference>
<feature type="non-terminal residue" evidence="1">
    <location>
        <position position="355"/>
    </location>
</feature>
<evidence type="ECO:0000313" key="1">
    <source>
        <dbReference type="EMBL" id="CAK0808330.1"/>
    </source>
</evidence>